<protein>
    <submittedName>
        <fullName evidence="2">Uncharacterized protein</fullName>
    </submittedName>
</protein>
<accession>A0A2Z7D2P7</accession>
<dbReference type="EMBL" id="KQ991968">
    <property type="protein sequence ID" value="KZV51149.1"/>
    <property type="molecule type" value="Genomic_DNA"/>
</dbReference>
<dbReference type="OrthoDB" id="1752139at2759"/>
<dbReference type="Proteomes" id="UP000250235">
    <property type="component" value="Unassembled WGS sequence"/>
</dbReference>
<dbReference type="AlphaFoldDB" id="A0A2Z7D2P7"/>
<evidence type="ECO:0000313" key="2">
    <source>
        <dbReference type="EMBL" id="KZV51149.1"/>
    </source>
</evidence>
<evidence type="ECO:0000313" key="3">
    <source>
        <dbReference type="Proteomes" id="UP000250235"/>
    </source>
</evidence>
<evidence type="ECO:0000256" key="1">
    <source>
        <dbReference type="SAM" id="MobiDB-lite"/>
    </source>
</evidence>
<keyword evidence="3" id="KW-1185">Reference proteome</keyword>
<gene>
    <name evidence="2" type="ORF">F511_06213</name>
</gene>
<sequence length="116" mass="13235">MRRMYEELENLRKEKSSAPPPPPAREVPFSDEVLEADLPQHFKYHNVGEYDGMGDPEEHLSRFENAALLHRYSDPIKCRIFLTTLPSSPAMVQSPIGREYKMLSGFQSSVPPSVCQ</sequence>
<feature type="region of interest" description="Disordered" evidence="1">
    <location>
        <begin position="1"/>
        <end position="27"/>
    </location>
</feature>
<reference evidence="2 3" key="1">
    <citation type="journal article" date="2015" name="Proc. Natl. Acad. Sci. U.S.A.">
        <title>The resurrection genome of Boea hygrometrica: A blueprint for survival of dehydration.</title>
        <authorList>
            <person name="Xiao L."/>
            <person name="Yang G."/>
            <person name="Zhang L."/>
            <person name="Yang X."/>
            <person name="Zhao S."/>
            <person name="Ji Z."/>
            <person name="Zhou Q."/>
            <person name="Hu M."/>
            <person name="Wang Y."/>
            <person name="Chen M."/>
            <person name="Xu Y."/>
            <person name="Jin H."/>
            <person name="Xiao X."/>
            <person name="Hu G."/>
            <person name="Bao F."/>
            <person name="Hu Y."/>
            <person name="Wan P."/>
            <person name="Li L."/>
            <person name="Deng X."/>
            <person name="Kuang T."/>
            <person name="Xiang C."/>
            <person name="Zhu J.K."/>
            <person name="Oliver M.J."/>
            <person name="He Y."/>
        </authorList>
    </citation>
    <scope>NUCLEOTIDE SEQUENCE [LARGE SCALE GENOMIC DNA]</scope>
    <source>
        <strain evidence="3">cv. XS01</strain>
    </source>
</reference>
<feature type="compositionally biased region" description="Basic and acidic residues" evidence="1">
    <location>
        <begin position="1"/>
        <end position="16"/>
    </location>
</feature>
<organism evidence="2 3">
    <name type="scientific">Dorcoceras hygrometricum</name>
    <dbReference type="NCBI Taxonomy" id="472368"/>
    <lineage>
        <taxon>Eukaryota</taxon>
        <taxon>Viridiplantae</taxon>
        <taxon>Streptophyta</taxon>
        <taxon>Embryophyta</taxon>
        <taxon>Tracheophyta</taxon>
        <taxon>Spermatophyta</taxon>
        <taxon>Magnoliopsida</taxon>
        <taxon>eudicotyledons</taxon>
        <taxon>Gunneridae</taxon>
        <taxon>Pentapetalae</taxon>
        <taxon>asterids</taxon>
        <taxon>lamiids</taxon>
        <taxon>Lamiales</taxon>
        <taxon>Gesneriaceae</taxon>
        <taxon>Didymocarpoideae</taxon>
        <taxon>Trichosporeae</taxon>
        <taxon>Loxocarpinae</taxon>
        <taxon>Dorcoceras</taxon>
    </lineage>
</organism>
<proteinExistence type="predicted"/>
<name>A0A2Z7D2P7_9LAMI</name>